<evidence type="ECO:0000259" key="7">
    <source>
        <dbReference type="Pfam" id="PF00441"/>
    </source>
</evidence>
<evidence type="ECO:0000256" key="2">
    <source>
        <dbReference type="ARBA" id="ARBA00009347"/>
    </source>
</evidence>
<keyword evidence="5 6" id="KW-0560">Oxidoreductase</keyword>
<evidence type="ECO:0000256" key="6">
    <source>
        <dbReference type="RuleBase" id="RU362125"/>
    </source>
</evidence>
<comment type="cofactor">
    <cofactor evidence="1 6">
        <name>FAD</name>
        <dbReference type="ChEBI" id="CHEBI:57692"/>
    </cofactor>
</comment>
<dbReference type="AlphaFoldDB" id="A0A245ZTV5"/>
<dbReference type="InterPro" id="IPR009075">
    <property type="entry name" value="AcylCo_DH/oxidase_C"/>
</dbReference>
<dbReference type="InterPro" id="IPR046373">
    <property type="entry name" value="Acyl-CoA_Oxase/DH_mid-dom_sf"/>
</dbReference>
<dbReference type="GO" id="GO:0050660">
    <property type="term" value="F:flavin adenine dinucleotide binding"/>
    <property type="evidence" value="ECO:0007669"/>
    <property type="project" value="InterPro"/>
</dbReference>
<gene>
    <name evidence="9" type="primary">acdA_1</name>
    <name evidence="9" type="ORF">SPDO_00520</name>
</gene>
<dbReference type="InterPro" id="IPR037069">
    <property type="entry name" value="AcylCoA_DH/ox_N_sf"/>
</dbReference>
<dbReference type="RefSeq" id="WP_088365483.1">
    <property type="nucleotide sequence ID" value="NZ_NBBI01000001.1"/>
</dbReference>
<sequence>MDFSFTPEQEQLRASLAAYLRDHHDFAARQAAVASESGRNTALWHGLADQLGLLALGGPDAPDPFDLLVVMQELGVALVTEPYLESAITSATLLRHSGTQAAAALLPRIASGAAVVVLADTERGARLGAPPHHTRADRSGDGWLLGGAKSTIMAAPWATTLLVTAQTADGTAVFAVDPHSDGVTMFPYRTIDGRRAADLRFDAVALTEAQLVAAPDIAATAIEHATDAAIAALAAEALGVTRRILDDTIAYTRDRRQFGQSIAGFQALQHRMVDMFMKIEAATSATYLATMKLGAPPRERTLAISGAKVLVGEACRFVGQNGVQLHGGMGMTEELAVGHYFKRATVIEGLMGTSDDHLARYMATAATPQPAAA</sequence>
<dbReference type="PANTHER" id="PTHR43884:SF20">
    <property type="entry name" value="ACYL-COA DEHYDROGENASE FADE28"/>
    <property type="match status" value="1"/>
</dbReference>
<keyword evidence="4 6" id="KW-0274">FAD</keyword>
<evidence type="ECO:0000256" key="4">
    <source>
        <dbReference type="ARBA" id="ARBA00022827"/>
    </source>
</evidence>
<feature type="domain" description="Acyl-CoA oxidase/dehydrogenase middle" evidence="8">
    <location>
        <begin position="121"/>
        <end position="204"/>
    </location>
</feature>
<accession>A0A245ZTV5</accession>
<evidence type="ECO:0000256" key="5">
    <source>
        <dbReference type="ARBA" id="ARBA00023002"/>
    </source>
</evidence>
<reference evidence="9 10" key="1">
    <citation type="submission" date="2017-03" db="EMBL/GenBank/DDBJ databases">
        <title>Genome sequence of Sphingomonas dokdonensis DSM 21029.</title>
        <authorList>
            <person name="Poehlein A."/>
            <person name="Wuebbeler J.H."/>
            <person name="Steinbuechel A."/>
            <person name="Daniel R."/>
        </authorList>
    </citation>
    <scope>NUCLEOTIDE SEQUENCE [LARGE SCALE GENOMIC DNA]</scope>
    <source>
        <strain evidence="9 10">DSM 21029</strain>
    </source>
</reference>
<keyword evidence="10" id="KW-1185">Reference proteome</keyword>
<dbReference type="PANTHER" id="PTHR43884">
    <property type="entry name" value="ACYL-COA DEHYDROGENASE"/>
    <property type="match status" value="1"/>
</dbReference>
<dbReference type="EMBL" id="NBBI01000001">
    <property type="protein sequence ID" value="OWK33178.1"/>
    <property type="molecule type" value="Genomic_DNA"/>
</dbReference>
<evidence type="ECO:0000256" key="1">
    <source>
        <dbReference type="ARBA" id="ARBA00001974"/>
    </source>
</evidence>
<dbReference type="SUPFAM" id="SSF56645">
    <property type="entry name" value="Acyl-CoA dehydrogenase NM domain-like"/>
    <property type="match status" value="1"/>
</dbReference>
<evidence type="ECO:0000313" key="10">
    <source>
        <dbReference type="Proteomes" id="UP000197290"/>
    </source>
</evidence>
<proteinExistence type="inferred from homology"/>
<feature type="domain" description="Acyl-CoA dehydrogenase/oxidase C-terminal" evidence="7">
    <location>
        <begin position="231"/>
        <end position="358"/>
    </location>
</feature>
<dbReference type="Gene3D" id="2.40.110.10">
    <property type="entry name" value="Butyryl-CoA Dehydrogenase, subunit A, domain 2"/>
    <property type="match status" value="1"/>
</dbReference>
<organism evidence="9 10">
    <name type="scientific">Sphingomonas dokdonensis</name>
    <dbReference type="NCBI Taxonomy" id="344880"/>
    <lineage>
        <taxon>Bacteria</taxon>
        <taxon>Pseudomonadati</taxon>
        <taxon>Pseudomonadota</taxon>
        <taxon>Alphaproteobacteria</taxon>
        <taxon>Sphingomonadales</taxon>
        <taxon>Sphingomonadaceae</taxon>
        <taxon>Sphingomonas</taxon>
    </lineage>
</organism>
<dbReference type="InterPro" id="IPR009100">
    <property type="entry name" value="AcylCoA_DH/oxidase_NM_dom_sf"/>
</dbReference>
<dbReference type="SUPFAM" id="SSF47203">
    <property type="entry name" value="Acyl-CoA dehydrogenase C-terminal domain-like"/>
    <property type="match status" value="1"/>
</dbReference>
<evidence type="ECO:0000259" key="8">
    <source>
        <dbReference type="Pfam" id="PF02770"/>
    </source>
</evidence>
<dbReference type="InterPro" id="IPR036250">
    <property type="entry name" value="AcylCo_DH-like_C"/>
</dbReference>
<evidence type="ECO:0000256" key="3">
    <source>
        <dbReference type="ARBA" id="ARBA00022630"/>
    </source>
</evidence>
<dbReference type="GO" id="GO:0003995">
    <property type="term" value="F:acyl-CoA dehydrogenase activity"/>
    <property type="evidence" value="ECO:0007669"/>
    <property type="project" value="TreeGrafter"/>
</dbReference>
<dbReference type="InterPro" id="IPR006091">
    <property type="entry name" value="Acyl-CoA_Oxase/DH_mid-dom"/>
</dbReference>
<dbReference type="Gene3D" id="1.10.540.10">
    <property type="entry name" value="Acyl-CoA dehydrogenase/oxidase, N-terminal domain"/>
    <property type="match status" value="1"/>
</dbReference>
<dbReference type="OrthoDB" id="7328575at2"/>
<dbReference type="Proteomes" id="UP000197290">
    <property type="component" value="Unassembled WGS sequence"/>
</dbReference>
<comment type="similarity">
    <text evidence="2 6">Belongs to the acyl-CoA dehydrogenase family.</text>
</comment>
<dbReference type="Pfam" id="PF00441">
    <property type="entry name" value="Acyl-CoA_dh_1"/>
    <property type="match status" value="1"/>
</dbReference>
<dbReference type="EC" id="1.3.99.-" evidence="9"/>
<name>A0A245ZTV5_9SPHN</name>
<comment type="caution">
    <text evidence="9">The sequence shown here is derived from an EMBL/GenBank/DDBJ whole genome shotgun (WGS) entry which is preliminary data.</text>
</comment>
<dbReference type="Pfam" id="PF02770">
    <property type="entry name" value="Acyl-CoA_dh_M"/>
    <property type="match status" value="1"/>
</dbReference>
<evidence type="ECO:0000313" key="9">
    <source>
        <dbReference type="EMBL" id="OWK33178.1"/>
    </source>
</evidence>
<keyword evidence="3 6" id="KW-0285">Flavoprotein</keyword>
<dbReference type="CDD" id="cd00567">
    <property type="entry name" value="ACAD"/>
    <property type="match status" value="1"/>
</dbReference>
<dbReference type="Gene3D" id="1.20.140.10">
    <property type="entry name" value="Butyryl-CoA Dehydrogenase, subunit A, domain 3"/>
    <property type="match status" value="1"/>
</dbReference>
<protein>
    <submittedName>
        <fullName evidence="9">Acyl-CoA dehydrogenase</fullName>
        <ecNumber evidence="9">1.3.99.-</ecNumber>
    </submittedName>
</protein>